<dbReference type="Proteomes" id="UP000051934">
    <property type="component" value="Unassembled WGS sequence"/>
</dbReference>
<dbReference type="EMBL" id="LIBB01000131">
    <property type="protein sequence ID" value="KRO71817.1"/>
    <property type="molecule type" value="Genomic_DNA"/>
</dbReference>
<comment type="caution">
    <text evidence="2">The sequence shown here is derived from an EMBL/GenBank/DDBJ whole genome shotgun (WGS) entry which is preliminary data.</text>
</comment>
<organism evidence="2 3">
    <name type="scientific">OM182 bacterium BACL3 MAG-120507-bin80</name>
    <dbReference type="NCBI Taxonomy" id="1655577"/>
    <lineage>
        <taxon>Bacteria</taxon>
        <taxon>Pseudomonadati</taxon>
        <taxon>Pseudomonadota</taxon>
        <taxon>Gammaproteobacteria</taxon>
        <taxon>OMG group</taxon>
        <taxon>OM182 clade</taxon>
    </lineage>
</organism>
<reference evidence="2 3" key="1">
    <citation type="submission" date="2015-10" db="EMBL/GenBank/DDBJ databases">
        <title>Metagenome-Assembled Genomes uncover a global brackish microbiome.</title>
        <authorList>
            <person name="Hugerth L.W."/>
            <person name="Larsson J."/>
            <person name="Alneberg J."/>
            <person name="Lindh M.V."/>
            <person name="Legrand C."/>
            <person name="Pinhassi J."/>
            <person name="Andersson A.F."/>
        </authorList>
    </citation>
    <scope>NUCLEOTIDE SEQUENCE [LARGE SCALE GENOMIC DNA]</scope>
    <source>
        <strain evidence="2">BACL4 MAG-120507-bin80</strain>
    </source>
</reference>
<dbReference type="SUPFAM" id="SSF75005">
    <property type="entry name" value="Arabinanase/levansucrase/invertase"/>
    <property type="match status" value="2"/>
</dbReference>
<dbReference type="AlphaFoldDB" id="A0A0R2SA92"/>
<name>A0A0R2SA92_9GAMM</name>
<gene>
    <name evidence="2" type="ORF">ABR69_02930</name>
</gene>
<evidence type="ECO:0000313" key="3">
    <source>
        <dbReference type="Proteomes" id="UP000051934"/>
    </source>
</evidence>
<keyword evidence="1" id="KW-0732">Signal</keyword>
<feature type="signal peptide" evidence="1">
    <location>
        <begin position="1"/>
        <end position="31"/>
    </location>
</feature>
<accession>A0A0R2SA92</accession>
<evidence type="ECO:0000256" key="1">
    <source>
        <dbReference type="SAM" id="SignalP"/>
    </source>
</evidence>
<evidence type="ECO:0000313" key="2">
    <source>
        <dbReference type="EMBL" id="KRO71817.1"/>
    </source>
</evidence>
<protein>
    <submittedName>
        <fullName evidence="2">Uncharacterized protein</fullName>
    </submittedName>
</protein>
<proteinExistence type="predicted"/>
<sequence length="365" mass="40763">MTHFDLIRRSFIKLSAALFALLFGAVTPAFAANESAVDIQSRHSVVVTRLVDGTIIGPETDPSIGNNIQGPSMIRVPDWVENPLGKYYLYFADHKGQYIRLAYADAITGPWKIYVPGSLPIEDSFFAVARPPIAEDRLAELVAAREASGVRVSHDYAKELTEPHIASPDVHVDEENQRIIMYFHGLEAAARQHSRVATSKNGIDFETLPSDIGRTYYRAFAWDDMTYAIAMPGQFYRSEDGLKDFETGPLLFESTMRHSAVIVRDGKLFVFWTRVGDAPETILLSTIELTEDWTDWQESPEVEVLRAEFDWEGAKAPIEPSVRSTAYGYVNQLRDPALFVDDGVVYLLYAVAGESGIALARVTFD</sequence>
<dbReference type="InterPro" id="IPR023296">
    <property type="entry name" value="Glyco_hydro_beta-prop_sf"/>
</dbReference>
<feature type="chain" id="PRO_5006423496" evidence="1">
    <location>
        <begin position="32"/>
        <end position="365"/>
    </location>
</feature>
<dbReference type="Gene3D" id="2.115.10.20">
    <property type="entry name" value="Glycosyl hydrolase domain, family 43"/>
    <property type="match status" value="2"/>
</dbReference>
<dbReference type="InterPro" id="IPR006311">
    <property type="entry name" value="TAT_signal"/>
</dbReference>
<dbReference type="PROSITE" id="PS51318">
    <property type="entry name" value="TAT"/>
    <property type="match status" value="1"/>
</dbReference>